<dbReference type="EC" id="6.3.4.19" evidence="8"/>
<keyword evidence="5 8" id="KW-0547">Nucleotide-binding</keyword>
<dbReference type="Proteomes" id="UP000295310">
    <property type="component" value="Unassembled WGS sequence"/>
</dbReference>
<dbReference type="CDD" id="cd01992">
    <property type="entry name" value="TilS_N"/>
    <property type="match status" value="1"/>
</dbReference>
<dbReference type="GO" id="GO:0005737">
    <property type="term" value="C:cytoplasm"/>
    <property type="evidence" value="ECO:0007669"/>
    <property type="project" value="UniProtKB-SubCell"/>
</dbReference>
<comment type="catalytic activity">
    <reaction evidence="7 8">
        <text>cytidine(34) in tRNA(Ile2) + L-lysine + ATP = lysidine(34) in tRNA(Ile2) + AMP + diphosphate + H(+)</text>
        <dbReference type="Rhea" id="RHEA:43744"/>
        <dbReference type="Rhea" id="RHEA-COMP:10625"/>
        <dbReference type="Rhea" id="RHEA-COMP:10670"/>
        <dbReference type="ChEBI" id="CHEBI:15378"/>
        <dbReference type="ChEBI" id="CHEBI:30616"/>
        <dbReference type="ChEBI" id="CHEBI:32551"/>
        <dbReference type="ChEBI" id="CHEBI:33019"/>
        <dbReference type="ChEBI" id="CHEBI:82748"/>
        <dbReference type="ChEBI" id="CHEBI:83665"/>
        <dbReference type="ChEBI" id="CHEBI:456215"/>
        <dbReference type="EC" id="6.3.4.19"/>
    </reaction>
</comment>
<keyword evidence="4 8" id="KW-0819">tRNA processing</keyword>
<name>A0A4R6BBA1_9STAP</name>
<reference evidence="10 11" key="1">
    <citation type="submission" date="2019-01" db="EMBL/GenBank/DDBJ databases">
        <title>Draft genome sequences of the type strains of six Macrococcus species.</title>
        <authorList>
            <person name="Mazhar S."/>
            <person name="Altermann E."/>
            <person name="Hill C."/>
            <person name="Mcauliffe O."/>
        </authorList>
    </citation>
    <scope>NUCLEOTIDE SEQUENCE [LARGE SCALE GENOMIC DNA]</scope>
    <source>
        <strain evidence="10 11">CCM4811</strain>
    </source>
</reference>
<evidence type="ECO:0000256" key="8">
    <source>
        <dbReference type="HAMAP-Rule" id="MF_01161"/>
    </source>
</evidence>
<dbReference type="GO" id="GO:0006400">
    <property type="term" value="P:tRNA modification"/>
    <property type="evidence" value="ECO:0007669"/>
    <property type="project" value="UniProtKB-UniRule"/>
</dbReference>
<dbReference type="InterPro" id="IPR011063">
    <property type="entry name" value="TilS/TtcA_N"/>
</dbReference>
<dbReference type="InterPro" id="IPR012795">
    <property type="entry name" value="tRNA_Ile_lys_synt_N"/>
</dbReference>
<dbReference type="SUPFAM" id="SSF52402">
    <property type="entry name" value="Adenine nucleotide alpha hydrolases-like"/>
    <property type="match status" value="1"/>
</dbReference>
<evidence type="ECO:0000256" key="6">
    <source>
        <dbReference type="ARBA" id="ARBA00022840"/>
    </source>
</evidence>
<evidence type="ECO:0000313" key="10">
    <source>
        <dbReference type="EMBL" id="TDL94247.1"/>
    </source>
</evidence>
<dbReference type="GO" id="GO:0032267">
    <property type="term" value="F:tRNA(Ile)-lysidine synthase activity"/>
    <property type="evidence" value="ECO:0007669"/>
    <property type="project" value="UniProtKB-EC"/>
</dbReference>
<organism evidence="10 11">
    <name type="scientific">Macrococcus brunensis</name>
    <dbReference type="NCBI Taxonomy" id="198483"/>
    <lineage>
        <taxon>Bacteria</taxon>
        <taxon>Bacillati</taxon>
        <taxon>Bacillota</taxon>
        <taxon>Bacilli</taxon>
        <taxon>Bacillales</taxon>
        <taxon>Staphylococcaceae</taxon>
        <taxon>Macrococcus</taxon>
    </lineage>
</organism>
<dbReference type="HAMAP" id="MF_01161">
    <property type="entry name" value="tRNA_Ile_lys_synt"/>
    <property type="match status" value="1"/>
</dbReference>
<gene>
    <name evidence="8 10" type="primary">tilS</name>
    <name evidence="10" type="ORF">ERX27_09510</name>
</gene>
<protein>
    <recommendedName>
        <fullName evidence="8">tRNA(Ile)-lysidine synthase</fullName>
        <ecNumber evidence="8">6.3.4.19</ecNumber>
    </recommendedName>
    <alternativeName>
        <fullName evidence="8">tRNA(Ile)-2-lysyl-cytidine synthase</fullName>
    </alternativeName>
    <alternativeName>
        <fullName evidence="8">tRNA(Ile)-lysidine synthetase</fullName>
    </alternativeName>
</protein>
<keyword evidence="6 8" id="KW-0067">ATP-binding</keyword>
<feature type="domain" description="Lysidine-tRNA(Ile) synthetase C-terminal" evidence="9">
    <location>
        <begin position="337"/>
        <end position="402"/>
    </location>
</feature>
<comment type="similarity">
    <text evidence="8">Belongs to the tRNA(Ile)-lysidine synthase family.</text>
</comment>
<dbReference type="InterPro" id="IPR014729">
    <property type="entry name" value="Rossmann-like_a/b/a_fold"/>
</dbReference>
<dbReference type="EMBL" id="SCWA01000019">
    <property type="protein sequence ID" value="TDL94247.1"/>
    <property type="molecule type" value="Genomic_DNA"/>
</dbReference>
<comment type="caution">
    <text evidence="10">The sequence shown here is derived from an EMBL/GenBank/DDBJ whole genome shotgun (WGS) entry which is preliminary data.</text>
</comment>
<dbReference type="NCBIfam" id="TIGR02432">
    <property type="entry name" value="lysidine_TilS_N"/>
    <property type="match status" value="1"/>
</dbReference>
<dbReference type="RefSeq" id="WP_133432603.1">
    <property type="nucleotide sequence ID" value="NZ_SCWA01000019.1"/>
</dbReference>
<evidence type="ECO:0000256" key="7">
    <source>
        <dbReference type="ARBA" id="ARBA00048539"/>
    </source>
</evidence>
<dbReference type="AlphaFoldDB" id="A0A4R6BBA1"/>
<evidence type="ECO:0000256" key="4">
    <source>
        <dbReference type="ARBA" id="ARBA00022694"/>
    </source>
</evidence>
<accession>A0A4R6BBA1</accession>
<feature type="binding site" evidence="8">
    <location>
        <begin position="16"/>
        <end position="21"/>
    </location>
    <ligand>
        <name>ATP</name>
        <dbReference type="ChEBI" id="CHEBI:30616"/>
    </ligand>
</feature>
<evidence type="ECO:0000256" key="5">
    <source>
        <dbReference type="ARBA" id="ARBA00022741"/>
    </source>
</evidence>
<evidence type="ECO:0000256" key="2">
    <source>
        <dbReference type="ARBA" id="ARBA00022490"/>
    </source>
</evidence>
<dbReference type="InterPro" id="IPR012796">
    <property type="entry name" value="Lysidine-tRNA-synth_C"/>
</dbReference>
<proteinExistence type="inferred from homology"/>
<comment type="domain">
    <text evidence="8">The N-terminal region contains the highly conserved SGGXDS motif, predicted to be a P-loop motif involved in ATP binding.</text>
</comment>
<evidence type="ECO:0000256" key="1">
    <source>
        <dbReference type="ARBA" id="ARBA00004496"/>
    </source>
</evidence>
<evidence type="ECO:0000313" key="11">
    <source>
        <dbReference type="Proteomes" id="UP000295310"/>
    </source>
</evidence>
<sequence>MEINWKETDRVAVAVSGGVDSMVLLDKVRRSGHYKTLSILHVHHGLRAESDAEAAMIVEYCGQYELPFHMTRVPSDYFNPDRSIQNEARDFRYRFFDDMSLHFDCLLTAHHRDDQIETVLFRLFTGRSQLQPLGISQLDRGYPVYRPLLRDSKASLYHYAARHQVPFMEDTSNEKSDYTRNAIRHQLIPVINQIEGLSATHLNDLADWQSEVLAIIKEQADRILAVFNEQRSYNRQLFNTLNPVVKRQVLMSLIENHAASHAEVSRHYLDEIIRVISTDKAQASYPLTDELQLEAAYDQLYLVDSLDQLNELMITRPGQFEFNGFMIQLTAPITDIIRVRVFEPGDYIIINQQHQKLSRIFINKKIPRFLRERMPVVTVNEEVIAVGNLKKNHHPFNQHLHIKFKGAE</sequence>
<dbReference type="SUPFAM" id="SSF56037">
    <property type="entry name" value="PheT/TilS domain"/>
    <property type="match status" value="1"/>
</dbReference>
<dbReference type="GO" id="GO:0005524">
    <property type="term" value="F:ATP binding"/>
    <property type="evidence" value="ECO:0007669"/>
    <property type="project" value="UniProtKB-UniRule"/>
</dbReference>
<dbReference type="Gene3D" id="3.40.50.620">
    <property type="entry name" value="HUPs"/>
    <property type="match status" value="1"/>
</dbReference>
<dbReference type="OrthoDB" id="9807403at2"/>
<dbReference type="Pfam" id="PF01171">
    <property type="entry name" value="ATP_bind_3"/>
    <property type="match status" value="1"/>
</dbReference>
<evidence type="ECO:0000256" key="3">
    <source>
        <dbReference type="ARBA" id="ARBA00022598"/>
    </source>
</evidence>
<dbReference type="SMART" id="SM00977">
    <property type="entry name" value="TilS_C"/>
    <property type="match status" value="1"/>
</dbReference>
<keyword evidence="3 8" id="KW-0436">Ligase</keyword>
<dbReference type="Pfam" id="PF11734">
    <property type="entry name" value="TilS_C"/>
    <property type="match status" value="1"/>
</dbReference>
<evidence type="ECO:0000259" key="9">
    <source>
        <dbReference type="SMART" id="SM00977"/>
    </source>
</evidence>
<keyword evidence="2 8" id="KW-0963">Cytoplasm</keyword>
<dbReference type="PANTHER" id="PTHR43033">
    <property type="entry name" value="TRNA(ILE)-LYSIDINE SYNTHASE-RELATED"/>
    <property type="match status" value="1"/>
</dbReference>
<comment type="subcellular location">
    <subcellularLocation>
        <location evidence="1 8">Cytoplasm</location>
    </subcellularLocation>
</comment>
<dbReference type="InterPro" id="IPR012094">
    <property type="entry name" value="tRNA_Ile_lys_synt"/>
</dbReference>
<dbReference type="NCBIfam" id="TIGR02433">
    <property type="entry name" value="lysidine_TilS_C"/>
    <property type="match status" value="1"/>
</dbReference>
<keyword evidence="11" id="KW-1185">Reference proteome</keyword>
<comment type="function">
    <text evidence="8">Ligates lysine onto the cytidine present at position 34 of the AUA codon-specific tRNA(Ile) that contains the anticodon CAU, in an ATP-dependent manner. Cytidine is converted to lysidine, thus changing the amino acid specificity of the tRNA from methionine to isoleucine.</text>
</comment>
<dbReference type="PANTHER" id="PTHR43033:SF1">
    <property type="entry name" value="TRNA(ILE)-LYSIDINE SYNTHASE-RELATED"/>
    <property type="match status" value="1"/>
</dbReference>